<dbReference type="GO" id="GO:0005975">
    <property type="term" value="P:carbohydrate metabolic process"/>
    <property type="evidence" value="ECO:0007669"/>
    <property type="project" value="InterPro"/>
</dbReference>
<dbReference type="InterPro" id="IPR049591">
    <property type="entry name" value="CE4_u4-like"/>
</dbReference>
<accession>A0A256F1L2</accession>
<dbReference type="SUPFAM" id="SSF88713">
    <property type="entry name" value="Glycoside hydrolase/deacetylase"/>
    <property type="match status" value="1"/>
</dbReference>
<evidence type="ECO:0008006" key="3">
    <source>
        <dbReference type="Google" id="ProtNLM"/>
    </source>
</evidence>
<comment type="caution">
    <text evidence="1">The sequence shown here is derived from an EMBL/GenBank/DDBJ whole genome shotgun (WGS) entry which is preliminary data.</text>
</comment>
<protein>
    <recommendedName>
        <fullName evidence="3">Polysaccharide deacetylase</fullName>
    </recommendedName>
</protein>
<evidence type="ECO:0000313" key="2">
    <source>
        <dbReference type="Proteomes" id="UP000216478"/>
    </source>
</evidence>
<keyword evidence="2" id="KW-1185">Reference proteome</keyword>
<reference evidence="1 2" key="1">
    <citation type="submission" date="2017-07" db="EMBL/GenBank/DDBJ databases">
        <title>Phylogenetic study on the rhizospheric bacterium Ochrobactrum sp. A44.</title>
        <authorList>
            <person name="Krzyzanowska D.M."/>
            <person name="Ossowicki A."/>
            <person name="Rajewska M."/>
            <person name="Maciag T."/>
            <person name="Kaczynski Z."/>
            <person name="Czerwicka M."/>
            <person name="Jafra S."/>
        </authorList>
    </citation>
    <scope>NUCLEOTIDE SEQUENCE [LARGE SCALE GENOMIC DNA]</scope>
    <source>
        <strain evidence="1 2">OgA9a</strain>
    </source>
</reference>
<name>A0A256F1L2_9HYPH</name>
<sequence length="248" mass="27668">MVTDIWEPLNRELDRWQKAGKVADFWLRDDDAVSPTPALTQLLALSARHSVPVALAVIPEHTGQSLAEYLDDWRLATVTVHGWSHTNFAAEYEKKQELGEHRPIEVIAAELKAGLNRLEALHTGRFAPVLVPPWNRIAPSVVRALAGLGFRSLSVFGLEQLGPLPMINTHVDLMDWHGTRGARDYGALIDDIVHRLQVMFDGGGSMGFLTHHLVHDEAAWQFLDAFFEQTASHPASRWIALPDLLSQT</sequence>
<dbReference type="Gene3D" id="3.20.20.370">
    <property type="entry name" value="Glycoside hydrolase/deacetylase"/>
    <property type="match status" value="1"/>
</dbReference>
<dbReference type="EMBL" id="NNRL01000165">
    <property type="protein sequence ID" value="OYR08744.1"/>
    <property type="molecule type" value="Genomic_DNA"/>
</dbReference>
<dbReference type="CDD" id="cd10928">
    <property type="entry name" value="CE4_u4"/>
    <property type="match status" value="1"/>
</dbReference>
<organism evidence="1 2">
    <name type="scientific">Brucella grignonensis</name>
    <dbReference type="NCBI Taxonomy" id="94627"/>
    <lineage>
        <taxon>Bacteria</taxon>
        <taxon>Pseudomonadati</taxon>
        <taxon>Pseudomonadota</taxon>
        <taxon>Alphaproteobacteria</taxon>
        <taxon>Hyphomicrobiales</taxon>
        <taxon>Brucellaceae</taxon>
        <taxon>Brucella/Ochrobactrum group</taxon>
        <taxon>Brucella</taxon>
    </lineage>
</organism>
<dbReference type="AlphaFoldDB" id="A0A256F1L2"/>
<dbReference type="Proteomes" id="UP000216478">
    <property type="component" value="Unassembled WGS sequence"/>
</dbReference>
<gene>
    <name evidence="1" type="ORF">CEV33_3006</name>
</gene>
<evidence type="ECO:0000313" key="1">
    <source>
        <dbReference type="EMBL" id="OYR08744.1"/>
    </source>
</evidence>
<proteinExistence type="predicted"/>
<dbReference type="InterPro" id="IPR011330">
    <property type="entry name" value="Glyco_hydro/deAcase_b/a-brl"/>
</dbReference>